<evidence type="ECO:0000256" key="11">
    <source>
        <dbReference type="SAM" id="Phobius"/>
    </source>
</evidence>
<gene>
    <name evidence="13" type="primary">eccC2</name>
    <name evidence="14" type="ORF">BST20_27760</name>
    <name evidence="13" type="ORF">MBRA_52200</name>
</gene>
<keyword evidence="6 9" id="KW-0067">ATP-binding</keyword>
<reference evidence="13 16" key="2">
    <citation type="journal article" date="2019" name="Emerg. Microbes Infect.">
        <title>Comprehensive subspecies identification of 175 nontuberculous mycobacteria species based on 7547 genomic profiles.</title>
        <authorList>
            <person name="Matsumoto Y."/>
            <person name="Kinjo T."/>
            <person name="Motooka D."/>
            <person name="Nabeya D."/>
            <person name="Jung N."/>
            <person name="Uechi K."/>
            <person name="Horii T."/>
            <person name="Iida T."/>
            <person name="Fujita J."/>
            <person name="Nakamura S."/>
        </authorList>
    </citation>
    <scope>NUCLEOTIDE SEQUENCE [LARGE SCALE GENOMIC DNA]</scope>
    <source>
        <strain evidence="13 16">JCM 12687</strain>
        <plasmid evidence="13">pJCM12687</plasmid>
    </source>
</reference>
<dbReference type="InterPro" id="IPR002543">
    <property type="entry name" value="FtsK_dom"/>
</dbReference>
<keyword evidence="8 11" id="KW-0472">Membrane</keyword>
<organism evidence="14 15">
    <name type="scientific">Mycobacterium branderi</name>
    <dbReference type="NCBI Taxonomy" id="43348"/>
    <lineage>
        <taxon>Bacteria</taxon>
        <taxon>Bacillati</taxon>
        <taxon>Actinomycetota</taxon>
        <taxon>Actinomycetes</taxon>
        <taxon>Mycobacteriales</taxon>
        <taxon>Mycobacteriaceae</taxon>
        <taxon>Mycobacterium</taxon>
    </lineage>
</organism>
<protein>
    <submittedName>
        <fullName evidence="14">Type VII secretion protein EccC</fullName>
    </submittedName>
</protein>
<evidence type="ECO:0000256" key="8">
    <source>
        <dbReference type="ARBA" id="ARBA00023136"/>
    </source>
</evidence>
<dbReference type="EMBL" id="MVHM01000034">
    <property type="protein sequence ID" value="ORA29855.1"/>
    <property type="molecule type" value="Genomic_DNA"/>
</dbReference>
<evidence type="ECO:0000259" key="12">
    <source>
        <dbReference type="PROSITE" id="PS50901"/>
    </source>
</evidence>
<evidence type="ECO:0000256" key="1">
    <source>
        <dbReference type="ARBA" id="ARBA00004651"/>
    </source>
</evidence>
<name>A0A7I7WDX1_9MYCO</name>
<evidence type="ECO:0000313" key="16">
    <source>
        <dbReference type="Proteomes" id="UP000467379"/>
    </source>
</evidence>
<evidence type="ECO:0000313" key="13">
    <source>
        <dbReference type="EMBL" id="BBZ15025.1"/>
    </source>
</evidence>
<reference evidence="14 15" key="1">
    <citation type="submission" date="2016-12" db="EMBL/GenBank/DDBJ databases">
        <title>The new phylogeny of genus Mycobacterium.</title>
        <authorList>
            <person name="Tortoli E."/>
            <person name="Trovato A."/>
            <person name="Cirillo D.M."/>
        </authorList>
    </citation>
    <scope>NUCLEOTIDE SEQUENCE [LARGE SCALE GENOMIC DNA]</scope>
    <source>
        <strain evidence="14 15">DSM 44624</strain>
    </source>
</reference>
<dbReference type="Pfam" id="PF01580">
    <property type="entry name" value="FtsK_SpoIIIE"/>
    <property type="match status" value="3"/>
</dbReference>
<feature type="domain" description="FtsK" evidence="12">
    <location>
        <begin position="871"/>
        <end position="1062"/>
    </location>
</feature>
<evidence type="ECO:0000256" key="10">
    <source>
        <dbReference type="SAM" id="MobiDB-lite"/>
    </source>
</evidence>
<sequence>MTTQPFVRPGELERPPATGGGKIAVEPPLVAPIPPPRSVWGIVLPIALVVGVVGFIISMYVTGMRTFASGFGIFGFMMLIGMGGMLFRGRGAAQKMSWGELTLYRRKYFARLDEVRDEVDVQRRAQWQHRAHFHWEPQQLVGAVGSARMWERIPGSDEFAVVRVGVGKVALAMQIDKPKIAESADLEPATAHALRKFLIEQEYIDNTAKAIWLQRFPGLSVVGDMSQVRALARAMICQLAAFHSPADVQIIVVSAAPTQWEWTKWLPHMQHRSQRDGCGERRLLFSSPAKLESFLDEAETPRPQWSPPASGLHAADTSTVLPLRVIVDDGCGTPEDWAGLTGSAGYGGTCFIRLAAAMPVPPPDSFGGRHWVGFDPSTTYRLVDGVLRKRLPADDPTLFAAGPTKSDELEEVFYATADQMSVVAVERFARALARYRATGATAAVSSEDEQKRTLLDVVGVRDPRELDVDRLWAPRRIQGREWMRFPIGLDDNGQVVELDLKEGSQQGMGMHSLFIGTTGAGKSEGIITEVTSLALTHSPEVVNVVFSDFKLKSAAGVLERFPHVVASVSNLADERHLVGRMYEALDGELDRRGQLCAALDGVPDLNAYNQRRLTDPSLPPVPALFIICDEYQEMLGDKDWGPQFQKLFWRIVRLGRAYHMFLQLVGQTVDTQKLREIRKLLGFTIAARTGREEDSREAIGTAVAAHLPEKGAEGTAYLRVAQRQPREYRFFFSSAPYVPPSEVEETVGPVRAGTWFNPRPFTVVEATDPDGRLAAPQRPEPARAPAARIDNLMRHAAGTDDAPKVVDAVIESLQATGVGPPRQLWLPPLGVPPPADDLVGRLRGKPWDVDYGDNPGLVFPIALEDRPREHRQDVFCLDLLSDNAMIVAAPKRGATNAVMTMVATGALMYRPERVQFYCVAASGPQLAAVGDLPHVATVVPVFDTEGVNRLLATVQGIIDERERTFASRGLDMMTVRQAKFGPHPSDIGVAGGDVVVVIDGWANFAEAMPKHVDTVMSLMRARNYGVRVVVTHTSHLSGMRTGMRAETAQKLELRLTDPRESEVERVDGVNRAREVPDTPGRGLSPTGHHLMIGVPELANQPSGRVEVRGLGAVVRAVAGVEKVSEVLRLPESVPMAEVAALVDPRVPRERVPFGLSETTLGPAFVDFAEHPHVVAVGRAQSGRTNFLRVMMRSIMSRYSSEEATIVLFDPRRKLVGVVPEEWLSRYSYAAGDMRKVVDSLCQLLEERQPPPGTSQQEMLTRRFWTGRRIFLVIDDITSWQTADSPLVRLAPYVEQADQLGLHIVAAADIRNWSFQSSGPSVLGRTVGSLPPVLILDGRRDNGPIISGVYAEPQRPGKAIYVTPTSTEGVLIGWSPPPNVGAPSAPR</sequence>
<dbReference type="InterPro" id="IPR050206">
    <property type="entry name" value="FtsK/SpoIIIE/SftA"/>
</dbReference>
<feature type="binding site" evidence="9">
    <location>
        <begin position="888"/>
        <end position="895"/>
    </location>
    <ligand>
        <name>ATP</name>
        <dbReference type="ChEBI" id="CHEBI:30616"/>
    </ligand>
</feature>
<evidence type="ECO:0000256" key="4">
    <source>
        <dbReference type="ARBA" id="ARBA00022737"/>
    </source>
</evidence>
<dbReference type="GO" id="GO:0005886">
    <property type="term" value="C:plasma membrane"/>
    <property type="evidence" value="ECO:0007669"/>
    <property type="project" value="UniProtKB-SubCell"/>
</dbReference>
<feature type="transmembrane region" description="Helical" evidence="11">
    <location>
        <begin position="67"/>
        <end position="87"/>
    </location>
</feature>
<dbReference type="EMBL" id="AP022607">
    <property type="protein sequence ID" value="BBZ15025.1"/>
    <property type="molecule type" value="Genomic_DNA"/>
</dbReference>
<feature type="transmembrane region" description="Helical" evidence="11">
    <location>
        <begin position="39"/>
        <end position="60"/>
    </location>
</feature>
<dbReference type="PROSITE" id="PS50901">
    <property type="entry name" value="FTSK"/>
    <property type="match status" value="3"/>
</dbReference>
<evidence type="ECO:0000256" key="2">
    <source>
        <dbReference type="ARBA" id="ARBA00022475"/>
    </source>
</evidence>
<keyword evidence="4" id="KW-0677">Repeat</keyword>
<evidence type="ECO:0000256" key="6">
    <source>
        <dbReference type="ARBA" id="ARBA00022840"/>
    </source>
</evidence>
<dbReference type="SUPFAM" id="SSF52540">
    <property type="entry name" value="P-loop containing nucleoside triphosphate hydrolases"/>
    <property type="match status" value="2"/>
</dbReference>
<dbReference type="Proteomes" id="UP000192441">
    <property type="component" value="Unassembled WGS sequence"/>
</dbReference>
<dbReference type="OrthoDB" id="9807790at2"/>
<dbReference type="InterPro" id="IPR023836">
    <property type="entry name" value="EccCa-like_Actinobacteria"/>
</dbReference>
<comment type="subcellular location">
    <subcellularLocation>
        <location evidence="1">Cell membrane</location>
        <topology evidence="1">Multi-pass membrane protein</topology>
    </subcellularLocation>
</comment>
<feature type="binding site" evidence="9">
    <location>
        <begin position="1177"/>
        <end position="1184"/>
    </location>
    <ligand>
        <name>ATP</name>
        <dbReference type="ChEBI" id="CHEBI:30616"/>
    </ligand>
</feature>
<dbReference type="Gene3D" id="3.40.50.300">
    <property type="entry name" value="P-loop containing nucleotide triphosphate hydrolases"/>
    <property type="match status" value="4"/>
</dbReference>
<dbReference type="Proteomes" id="UP000467379">
    <property type="component" value="Plasmid pJCM12687"/>
</dbReference>
<dbReference type="RefSeq" id="WP_083134618.1">
    <property type="nucleotide sequence ID" value="NZ_AP022607.1"/>
</dbReference>
<feature type="domain" description="FtsK" evidence="12">
    <location>
        <begin position="1160"/>
        <end position="1341"/>
    </location>
</feature>
<dbReference type="PANTHER" id="PTHR22683:SF1">
    <property type="entry name" value="TYPE VII SECRETION SYSTEM PROTEIN ESSC"/>
    <property type="match status" value="1"/>
</dbReference>
<feature type="region of interest" description="Disordered" evidence="10">
    <location>
        <begin position="1"/>
        <end position="20"/>
    </location>
</feature>
<keyword evidence="7 11" id="KW-1133">Transmembrane helix</keyword>
<proteinExistence type="predicted"/>
<keyword evidence="2" id="KW-1003">Cell membrane</keyword>
<evidence type="ECO:0000313" key="14">
    <source>
        <dbReference type="EMBL" id="ORA29855.1"/>
    </source>
</evidence>
<keyword evidence="13" id="KW-0614">Plasmid</keyword>
<dbReference type="GO" id="GO:0003677">
    <property type="term" value="F:DNA binding"/>
    <property type="evidence" value="ECO:0007669"/>
    <property type="project" value="InterPro"/>
</dbReference>
<keyword evidence="3 11" id="KW-0812">Transmembrane</keyword>
<evidence type="ECO:0000256" key="7">
    <source>
        <dbReference type="ARBA" id="ARBA00022989"/>
    </source>
</evidence>
<evidence type="ECO:0000256" key="5">
    <source>
        <dbReference type="ARBA" id="ARBA00022741"/>
    </source>
</evidence>
<dbReference type="NCBIfam" id="TIGR03925">
    <property type="entry name" value="T7SS_EccC_b"/>
    <property type="match status" value="1"/>
</dbReference>
<evidence type="ECO:0000313" key="15">
    <source>
        <dbReference type="Proteomes" id="UP000192441"/>
    </source>
</evidence>
<reference evidence="13" key="3">
    <citation type="submission" date="2020-02" db="EMBL/GenBank/DDBJ databases">
        <authorList>
            <person name="Matsumoto Y."/>
            <person name="Kinjo T."/>
            <person name="Motooka D."/>
            <person name="Nabeya D."/>
            <person name="Jung N."/>
            <person name="Uechi K."/>
            <person name="Horii T."/>
            <person name="Iida T."/>
            <person name="Fujita J."/>
            <person name="Nakamura S."/>
        </authorList>
    </citation>
    <scope>NUCLEOTIDE SEQUENCE</scope>
    <source>
        <strain evidence="13">JCM 12687</strain>
        <plasmid evidence="13">pJCM12687</plasmid>
    </source>
</reference>
<keyword evidence="16" id="KW-1185">Reference proteome</keyword>
<keyword evidence="5 9" id="KW-0547">Nucleotide-binding</keyword>
<dbReference type="InterPro" id="IPR027417">
    <property type="entry name" value="P-loop_NTPase"/>
</dbReference>
<evidence type="ECO:0000256" key="9">
    <source>
        <dbReference type="PROSITE-ProRule" id="PRU00289"/>
    </source>
</evidence>
<geneLocation type="plasmid" evidence="13 16">
    <name>pJCM12687</name>
</geneLocation>
<dbReference type="InterPro" id="IPR023837">
    <property type="entry name" value="EccCb-like_Actinobacteria"/>
</dbReference>
<dbReference type="GO" id="GO:0005524">
    <property type="term" value="F:ATP binding"/>
    <property type="evidence" value="ECO:0007669"/>
    <property type="project" value="UniProtKB-UniRule"/>
</dbReference>
<feature type="binding site" evidence="9">
    <location>
        <begin position="516"/>
        <end position="523"/>
    </location>
    <ligand>
        <name>ATP</name>
        <dbReference type="ChEBI" id="CHEBI:30616"/>
    </ligand>
</feature>
<feature type="domain" description="FtsK" evidence="12">
    <location>
        <begin position="493"/>
        <end position="696"/>
    </location>
</feature>
<dbReference type="NCBIfam" id="TIGR03924">
    <property type="entry name" value="T7SS_EccC_a"/>
    <property type="match status" value="1"/>
</dbReference>
<accession>A0A7I7WDX1</accession>
<evidence type="ECO:0000256" key="3">
    <source>
        <dbReference type="ARBA" id="ARBA00022692"/>
    </source>
</evidence>
<dbReference type="PANTHER" id="PTHR22683">
    <property type="entry name" value="SPORULATION PROTEIN RELATED"/>
    <property type="match status" value="1"/>
</dbReference>